<dbReference type="EC" id="5.1.3.13" evidence="3"/>
<dbReference type="NCBIfam" id="TIGR01221">
    <property type="entry name" value="rmlC"/>
    <property type="match status" value="1"/>
</dbReference>
<dbReference type="RefSeq" id="WP_126307107.1">
    <property type="nucleotide sequence ID" value="NZ_AP018449.1"/>
</dbReference>
<dbReference type="GO" id="GO:0008830">
    <property type="term" value="F:dTDP-4-dehydrorhamnose 3,5-epimerase activity"/>
    <property type="evidence" value="ECO:0007669"/>
    <property type="project" value="UniProtKB-UniRule"/>
</dbReference>
<dbReference type="PANTHER" id="PTHR21047">
    <property type="entry name" value="DTDP-6-DEOXY-D-GLUCOSE-3,5 EPIMERASE"/>
    <property type="match status" value="1"/>
</dbReference>
<evidence type="ECO:0000256" key="2">
    <source>
        <dbReference type="PIRSR" id="PIRSR600888-3"/>
    </source>
</evidence>
<dbReference type="SUPFAM" id="SSF51182">
    <property type="entry name" value="RmlC-like cupins"/>
    <property type="match status" value="1"/>
</dbReference>
<dbReference type="Pfam" id="PF00908">
    <property type="entry name" value="dTDP_sugar_isom"/>
    <property type="match status" value="1"/>
</dbReference>
<name>A0A348AH64_9FIRM</name>
<dbReference type="Proteomes" id="UP000276437">
    <property type="component" value="Chromosome"/>
</dbReference>
<evidence type="ECO:0000256" key="3">
    <source>
        <dbReference type="RuleBase" id="RU364069"/>
    </source>
</evidence>
<organism evidence="4 5">
    <name type="scientific">Methylomusa anaerophila</name>
    <dbReference type="NCBI Taxonomy" id="1930071"/>
    <lineage>
        <taxon>Bacteria</taxon>
        <taxon>Bacillati</taxon>
        <taxon>Bacillota</taxon>
        <taxon>Negativicutes</taxon>
        <taxon>Selenomonadales</taxon>
        <taxon>Sporomusaceae</taxon>
        <taxon>Methylomusa</taxon>
    </lineage>
</organism>
<dbReference type="GO" id="GO:0005829">
    <property type="term" value="C:cytosol"/>
    <property type="evidence" value="ECO:0007669"/>
    <property type="project" value="TreeGrafter"/>
</dbReference>
<dbReference type="InterPro" id="IPR014710">
    <property type="entry name" value="RmlC-like_jellyroll"/>
</dbReference>
<feature type="active site" description="Proton donor" evidence="1">
    <location>
        <position position="132"/>
    </location>
</feature>
<accession>A0A348AH64</accession>
<gene>
    <name evidence="4" type="primary">rfbC</name>
    <name evidence="4" type="ORF">MAMMFC1_01063</name>
</gene>
<dbReference type="EMBL" id="AP018449">
    <property type="protein sequence ID" value="BBB90412.1"/>
    <property type="molecule type" value="Genomic_DNA"/>
</dbReference>
<comment type="pathway">
    <text evidence="3">Carbohydrate biosynthesis; dTDP-L-rhamnose biosynthesis.</text>
</comment>
<dbReference type="OrthoDB" id="9800680at2"/>
<dbReference type="GO" id="GO:0000271">
    <property type="term" value="P:polysaccharide biosynthetic process"/>
    <property type="evidence" value="ECO:0007669"/>
    <property type="project" value="TreeGrafter"/>
</dbReference>
<feature type="active site" description="Proton acceptor" evidence="1">
    <location>
        <position position="62"/>
    </location>
</feature>
<proteinExistence type="inferred from homology"/>
<dbReference type="GO" id="GO:0019305">
    <property type="term" value="P:dTDP-rhamnose biosynthetic process"/>
    <property type="evidence" value="ECO:0007669"/>
    <property type="project" value="UniProtKB-UniRule"/>
</dbReference>
<comment type="subunit">
    <text evidence="3">Homodimer.</text>
</comment>
<comment type="function">
    <text evidence="3">Catalyzes the epimerization of the C3' and C5'positions of dTDP-6-deoxy-D-xylo-4-hexulose, forming dTDP-6-deoxy-L-lyxo-4-hexulose.</text>
</comment>
<dbReference type="InterPro" id="IPR011051">
    <property type="entry name" value="RmlC_Cupin_sf"/>
</dbReference>
<dbReference type="KEGG" id="mana:MAMMFC1_01063"/>
<evidence type="ECO:0000313" key="5">
    <source>
        <dbReference type="Proteomes" id="UP000276437"/>
    </source>
</evidence>
<comment type="catalytic activity">
    <reaction evidence="3">
        <text>dTDP-4-dehydro-6-deoxy-alpha-D-glucose = dTDP-4-dehydro-beta-L-rhamnose</text>
        <dbReference type="Rhea" id="RHEA:16969"/>
        <dbReference type="ChEBI" id="CHEBI:57649"/>
        <dbReference type="ChEBI" id="CHEBI:62830"/>
        <dbReference type="EC" id="5.1.3.13"/>
    </reaction>
</comment>
<dbReference type="InterPro" id="IPR000888">
    <property type="entry name" value="RmlC-like"/>
</dbReference>
<protein>
    <recommendedName>
        <fullName evidence="3">dTDP-4-dehydrorhamnose 3,5-epimerase</fullName>
        <ecNumber evidence="3">5.1.3.13</ecNumber>
    </recommendedName>
    <alternativeName>
        <fullName evidence="3">Thymidine diphospho-4-keto-rhamnose 3,5-epimerase</fullName>
    </alternativeName>
</protein>
<evidence type="ECO:0000256" key="1">
    <source>
        <dbReference type="PIRSR" id="PIRSR600888-1"/>
    </source>
</evidence>
<keyword evidence="5" id="KW-1185">Reference proteome</keyword>
<dbReference type="AlphaFoldDB" id="A0A348AH64"/>
<reference evidence="4 5" key="1">
    <citation type="journal article" date="2018" name="Int. J. Syst. Evol. Microbiol.">
        <title>Methylomusa anaerophila gen. nov., sp. nov., an anaerobic methanol-utilizing bacterium isolated from a microbial fuel cell.</title>
        <authorList>
            <person name="Amano N."/>
            <person name="Yamamuro A."/>
            <person name="Miyahara M."/>
            <person name="Kouzuma A."/>
            <person name="Abe T."/>
            <person name="Watanabe K."/>
        </authorList>
    </citation>
    <scope>NUCLEOTIDE SEQUENCE [LARGE SCALE GENOMIC DNA]</scope>
    <source>
        <strain evidence="4 5">MMFC1</strain>
    </source>
</reference>
<sequence length="179" mass="20130">MYQLHKTKIDGCLELTPNIFNDHRGISIKPFHSDFFQTLGVEHNFNEDLMVISHKGVLRGMHLQNPPLQQAKLIYCASGSIFDVAVDVRKNSPTYGQHVAFYVDAVKHNIVYIPSGLAHGYLVLEDCTTVIYKMSSVYSPGLESGFRWDSAAIPWPVQNPILSDKDKSLPGFNDFVSIF</sequence>
<comment type="similarity">
    <text evidence="3">Belongs to the dTDP-4-dehydrorhamnose 3,5-epimerase family.</text>
</comment>
<dbReference type="PANTHER" id="PTHR21047:SF2">
    <property type="entry name" value="THYMIDINE DIPHOSPHO-4-KETO-RHAMNOSE 3,5-EPIMERASE"/>
    <property type="match status" value="1"/>
</dbReference>
<keyword evidence="3 4" id="KW-0413">Isomerase</keyword>
<feature type="site" description="Participates in a stacking interaction with the thymidine ring of dTDP-4-oxo-6-deoxyglucose" evidence="2">
    <location>
        <position position="138"/>
    </location>
</feature>
<dbReference type="CDD" id="cd00438">
    <property type="entry name" value="cupin_RmlC"/>
    <property type="match status" value="1"/>
</dbReference>
<dbReference type="UniPathway" id="UPA00124"/>
<dbReference type="Gene3D" id="2.60.120.10">
    <property type="entry name" value="Jelly Rolls"/>
    <property type="match status" value="1"/>
</dbReference>
<evidence type="ECO:0000313" key="4">
    <source>
        <dbReference type="EMBL" id="BBB90412.1"/>
    </source>
</evidence>